<dbReference type="EMBL" id="CP002955">
    <property type="protein sequence ID" value="AEL28288.1"/>
    <property type="molecule type" value="Genomic_DNA"/>
</dbReference>
<sequence length="49" mass="5828">MISFNLVSAFYLNTLGSRNFIHLKQDIEQEHESFRFTLRISKLLKKIIS</sequence>
<dbReference type="HOGENOM" id="CLU_3134764_0_0_10"/>
<name>G0J1S9_CYCMS</name>
<evidence type="ECO:0000313" key="1">
    <source>
        <dbReference type="EMBL" id="AEL28288.1"/>
    </source>
</evidence>
<protein>
    <submittedName>
        <fullName evidence="1">Uncharacterized protein</fullName>
    </submittedName>
</protein>
<accession>G0J1S9</accession>
<organism evidence="1 2">
    <name type="scientific">Cyclobacterium marinum (strain ATCC 25205 / DSM 745 / LMG 13164 / NCIMB 1802)</name>
    <name type="common">Flectobacillus marinus</name>
    <dbReference type="NCBI Taxonomy" id="880070"/>
    <lineage>
        <taxon>Bacteria</taxon>
        <taxon>Pseudomonadati</taxon>
        <taxon>Bacteroidota</taxon>
        <taxon>Cytophagia</taxon>
        <taxon>Cytophagales</taxon>
        <taxon>Cyclobacteriaceae</taxon>
        <taxon>Cyclobacterium</taxon>
    </lineage>
</organism>
<evidence type="ECO:0000313" key="2">
    <source>
        <dbReference type="Proteomes" id="UP000001635"/>
    </source>
</evidence>
<proteinExistence type="predicted"/>
<dbReference type="Proteomes" id="UP000001635">
    <property type="component" value="Chromosome"/>
</dbReference>
<keyword evidence="2" id="KW-1185">Reference proteome</keyword>
<gene>
    <name evidence="1" type="ordered locus">Cycma_4602</name>
</gene>
<dbReference type="KEGG" id="cmr:Cycma_4602"/>
<reference evidence="2" key="1">
    <citation type="submission" date="2011-07" db="EMBL/GenBank/DDBJ databases">
        <title>The complete genome of Cyclobacterium marinum DSM 745.</title>
        <authorList>
            <person name="Lucas S."/>
            <person name="Han J."/>
            <person name="Lapidus A."/>
            <person name="Bruce D."/>
            <person name="Goodwin L."/>
            <person name="Pitluck S."/>
            <person name="Peters L."/>
            <person name="Kyrpides N."/>
            <person name="Mavromatis K."/>
            <person name="Ivanova N."/>
            <person name="Ovchinnikova G."/>
            <person name="Chertkov O."/>
            <person name="Detter J.C."/>
            <person name="Tapia R."/>
            <person name="Han C."/>
            <person name="Land M."/>
            <person name="Hauser L."/>
            <person name="Markowitz V."/>
            <person name="Cheng J.-F."/>
            <person name="Hugenholtz P."/>
            <person name="Woyke T."/>
            <person name="Wu D."/>
            <person name="Tindall B."/>
            <person name="Schuetze A."/>
            <person name="Brambilla E."/>
            <person name="Klenk H.-P."/>
            <person name="Eisen J.A."/>
        </authorList>
    </citation>
    <scope>NUCLEOTIDE SEQUENCE [LARGE SCALE GENOMIC DNA]</scope>
    <source>
        <strain evidence="2">ATCC 25205 / DSM 745 / LMG 13164 / NCIMB 1802</strain>
    </source>
</reference>
<dbReference type="STRING" id="880070.Cycma_4602"/>
<dbReference type="AlphaFoldDB" id="G0J1S9"/>